<dbReference type="KEGG" id="oni:Osc7112_6344"/>
<geneLocation type="plasmid" evidence="1 2">
    <name>pOSC7112.01</name>
</geneLocation>
<proteinExistence type="predicted"/>
<keyword evidence="1" id="KW-0614">Plasmid</keyword>
<evidence type="ECO:0000313" key="1">
    <source>
        <dbReference type="EMBL" id="AFZ10504.1"/>
    </source>
</evidence>
<keyword evidence="2" id="KW-1185">Reference proteome</keyword>
<dbReference type="Proteomes" id="UP000010478">
    <property type="component" value="Plasmid pOSC7112.01"/>
</dbReference>
<dbReference type="RefSeq" id="WP_015211677.1">
    <property type="nucleotide sequence ID" value="NC_019763.1"/>
</dbReference>
<protein>
    <submittedName>
        <fullName evidence="1">Uncharacterized protein</fullName>
    </submittedName>
</protein>
<sequence length="64" mass="6657">MGVALSTIEAALELVERHCYPSLFRKASPIDLIENSPAAQLAAKVLPGILGPTKTPGTRAGVSK</sequence>
<organism evidence="1 2">
    <name type="scientific">Phormidium nigroviride PCC 7112</name>
    <dbReference type="NCBI Taxonomy" id="179408"/>
    <lineage>
        <taxon>Bacteria</taxon>
        <taxon>Bacillati</taxon>
        <taxon>Cyanobacteriota</taxon>
        <taxon>Cyanophyceae</taxon>
        <taxon>Oscillatoriophycideae</taxon>
        <taxon>Oscillatoriales</taxon>
        <taxon>Oscillatoriaceae</taxon>
        <taxon>Phormidium</taxon>
    </lineage>
</organism>
<dbReference type="HOGENOM" id="CLU_2863510_0_0_3"/>
<name>K9VSG2_9CYAN</name>
<gene>
    <name evidence="1" type="ORF">Osc7112_6344</name>
</gene>
<reference evidence="1 2" key="1">
    <citation type="submission" date="2012-05" db="EMBL/GenBank/DDBJ databases">
        <title>Finished plasmid 1 of genome of Oscillatoria sp. PCC 7112.</title>
        <authorList>
            <consortium name="US DOE Joint Genome Institute"/>
            <person name="Gugger M."/>
            <person name="Coursin T."/>
            <person name="Rippka R."/>
            <person name="Tandeau De Marsac N."/>
            <person name="Huntemann M."/>
            <person name="Wei C.-L."/>
            <person name="Han J."/>
            <person name="Detter J.C."/>
            <person name="Han C."/>
            <person name="Tapia R."/>
            <person name="Davenport K."/>
            <person name="Daligault H."/>
            <person name="Erkkila T."/>
            <person name="Gu W."/>
            <person name="Munk A.C.C."/>
            <person name="Teshima H."/>
            <person name="Xu Y."/>
            <person name="Chain P."/>
            <person name="Chen A."/>
            <person name="Krypides N."/>
            <person name="Mavromatis K."/>
            <person name="Markowitz V."/>
            <person name="Szeto E."/>
            <person name="Ivanova N."/>
            <person name="Mikhailova N."/>
            <person name="Ovchinnikova G."/>
            <person name="Pagani I."/>
            <person name="Pati A."/>
            <person name="Goodwin L."/>
            <person name="Peters L."/>
            <person name="Pitluck S."/>
            <person name="Woyke T."/>
            <person name="Kerfeld C."/>
        </authorList>
    </citation>
    <scope>NUCLEOTIDE SEQUENCE [LARGE SCALE GENOMIC DNA]</scope>
    <source>
        <strain evidence="1 2">PCC 7112</strain>
        <plasmid evidence="1 2">pOSC7112.01</plasmid>
    </source>
</reference>
<accession>K9VSG2</accession>
<dbReference type="AlphaFoldDB" id="K9VSG2"/>
<evidence type="ECO:0000313" key="2">
    <source>
        <dbReference type="Proteomes" id="UP000010478"/>
    </source>
</evidence>
<dbReference type="EMBL" id="CP003615">
    <property type="protein sequence ID" value="AFZ10504.1"/>
    <property type="molecule type" value="Genomic_DNA"/>
</dbReference>
<dbReference type="OrthoDB" id="5079845at2"/>